<dbReference type="FunFam" id="3.40.640.10:FF:000030">
    <property type="entry name" value="Low-specificity L-threonine aldolase"/>
    <property type="match status" value="1"/>
</dbReference>
<gene>
    <name evidence="7" type="ORF">HDF12_002940</name>
</gene>
<evidence type="ECO:0000256" key="1">
    <source>
        <dbReference type="ARBA" id="ARBA00001933"/>
    </source>
</evidence>
<evidence type="ECO:0000259" key="6">
    <source>
        <dbReference type="Pfam" id="PF01212"/>
    </source>
</evidence>
<dbReference type="GO" id="GO:0005829">
    <property type="term" value="C:cytosol"/>
    <property type="evidence" value="ECO:0007669"/>
    <property type="project" value="TreeGrafter"/>
</dbReference>
<dbReference type="InterPro" id="IPR015424">
    <property type="entry name" value="PyrdxlP-dep_Trfase"/>
</dbReference>
<dbReference type="Gene3D" id="3.90.1150.10">
    <property type="entry name" value="Aspartate Aminotransferase, domain 1"/>
    <property type="match status" value="1"/>
</dbReference>
<dbReference type="InterPro" id="IPR023603">
    <property type="entry name" value="Low_specificity_L-TA-like"/>
</dbReference>
<dbReference type="InterPro" id="IPR015421">
    <property type="entry name" value="PyrdxlP-dep_Trfase_major"/>
</dbReference>
<evidence type="ECO:0000256" key="3">
    <source>
        <dbReference type="ARBA" id="ARBA00022898"/>
    </source>
</evidence>
<organism evidence="7 8">
    <name type="scientific">Tunturiibacter lichenicola</name>
    <dbReference type="NCBI Taxonomy" id="2051959"/>
    <lineage>
        <taxon>Bacteria</taxon>
        <taxon>Pseudomonadati</taxon>
        <taxon>Acidobacteriota</taxon>
        <taxon>Terriglobia</taxon>
        <taxon>Terriglobales</taxon>
        <taxon>Acidobacteriaceae</taxon>
        <taxon>Tunturiibacter</taxon>
    </lineage>
</organism>
<dbReference type="PANTHER" id="PTHR48097:SF9">
    <property type="entry name" value="L-THREONINE ALDOLASE"/>
    <property type="match status" value="1"/>
</dbReference>
<sequence>MIDLRSDTVTRPTAAMREAMASAEVGDDVYSEDPTVNRLEKDAAEVFGREASIFVPTGTMGNQIAIRLHTRHGQEVICEARSHVLDWEIAMMAAFSGCQARTVAAERGILTWDHIKPAIGAKIYYRAQTALISLENSHNMAGGTVTPLPVLEEVWAGAREVGLPVHLDGARVFNAATALGLSVAKLTSGFDTVMFCLSKGLGAPVGSMLLGSKKSIDEARIYRKALGGGMRQAGIIAAAGLIALHEMPKRLQEDHSNARLLADAVASEPSKAVIDLDAVQTNIVIFKLLGTDQANGGDAVGFVAALKQKGVLASAIGPHSVRFVTHYDVDRVACTKAAAIVSEELRAL</sequence>
<comment type="cofactor">
    <cofactor evidence="1">
        <name>pyridoxal 5'-phosphate</name>
        <dbReference type="ChEBI" id="CHEBI:597326"/>
    </cofactor>
</comment>
<dbReference type="GO" id="GO:0008732">
    <property type="term" value="F:L-allo-threonine aldolase activity"/>
    <property type="evidence" value="ECO:0007669"/>
    <property type="project" value="TreeGrafter"/>
</dbReference>
<dbReference type="EMBL" id="JACCCV010000002">
    <property type="protein sequence ID" value="NYF52541.1"/>
    <property type="molecule type" value="Genomic_DNA"/>
</dbReference>
<feature type="domain" description="Aromatic amino acid beta-eliminating lyase/threonine aldolase" evidence="6">
    <location>
        <begin position="3"/>
        <end position="285"/>
    </location>
</feature>
<dbReference type="Proteomes" id="UP000534186">
    <property type="component" value="Unassembled WGS sequence"/>
</dbReference>
<dbReference type="AlphaFoldDB" id="A0A7Y9T3M6"/>
<dbReference type="CDD" id="cd06502">
    <property type="entry name" value="TA_like"/>
    <property type="match status" value="1"/>
</dbReference>
<dbReference type="PANTHER" id="PTHR48097">
    <property type="entry name" value="L-THREONINE ALDOLASE-RELATED"/>
    <property type="match status" value="1"/>
</dbReference>
<comment type="similarity">
    <text evidence="2">Belongs to the threonine aldolase family.</text>
</comment>
<dbReference type="Gene3D" id="3.40.640.10">
    <property type="entry name" value="Type I PLP-dependent aspartate aminotransferase-like (Major domain)"/>
    <property type="match status" value="1"/>
</dbReference>
<evidence type="ECO:0000313" key="8">
    <source>
        <dbReference type="Proteomes" id="UP000534186"/>
    </source>
</evidence>
<dbReference type="EC" id="4.1.2.5" evidence="7"/>
<comment type="caution">
    <text evidence="7">The sequence shown here is derived from an EMBL/GenBank/DDBJ whole genome shotgun (WGS) entry which is preliminary data.</text>
</comment>
<dbReference type="GO" id="GO:0006567">
    <property type="term" value="P:L-threonine catabolic process"/>
    <property type="evidence" value="ECO:0007669"/>
    <property type="project" value="TreeGrafter"/>
</dbReference>
<dbReference type="GO" id="GO:0006545">
    <property type="term" value="P:glycine biosynthetic process"/>
    <property type="evidence" value="ECO:0007669"/>
    <property type="project" value="TreeGrafter"/>
</dbReference>
<evidence type="ECO:0000256" key="5">
    <source>
        <dbReference type="PIRSR" id="PIRSR017617-1"/>
    </source>
</evidence>
<dbReference type="NCBIfam" id="NF041359">
    <property type="entry name" value="GntG_guanitoxin"/>
    <property type="match status" value="1"/>
</dbReference>
<evidence type="ECO:0000313" key="7">
    <source>
        <dbReference type="EMBL" id="NYF52541.1"/>
    </source>
</evidence>
<dbReference type="PIRSF" id="PIRSF017617">
    <property type="entry name" value="Thr_aldolase"/>
    <property type="match status" value="1"/>
</dbReference>
<evidence type="ECO:0000256" key="4">
    <source>
        <dbReference type="ARBA" id="ARBA00023239"/>
    </source>
</evidence>
<dbReference type="InterPro" id="IPR015422">
    <property type="entry name" value="PyrdxlP-dep_Trfase_small"/>
</dbReference>
<protein>
    <submittedName>
        <fullName evidence="7">Threonine aldolase</fullName>
        <ecNumber evidence="7">4.1.2.5</ecNumber>
    </submittedName>
</protein>
<name>A0A7Y9T3M6_9BACT</name>
<reference evidence="7 8" key="1">
    <citation type="submission" date="2020-07" db="EMBL/GenBank/DDBJ databases">
        <title>Genomic Encyclopedia of Type Strains, Phase IV (KMG-V): Genome sequencing to study the core and pangenomes of soil and plant-associated prokaryotes.</title>
        <authorList>
            <person name="Whitman W."/>
        </authorList>
    </citation>
    <scope>NUCLEOTIDE SEQUENCE [LARGE SCALE GENOMIC DNA]</scope>
    <source>
        <strain evidence="7 8">M8UP30</strain>
    </source>
</reference>
<proteinExistence type="inferred from homology"/>
<keyword evidence="4 7" id="KW-0456">Lyase</keyword>
<feature type="modified residue" description="N6-(pyridoxal phosphate)lysine" evidence="5">
    <location>
        <position position="199"/>
    </location>
</feature>
<accession>A0A7Y9T3M6</accession>
<dbReference type="InterPro" id="IPR001597">
    <property type="entry name" value="ArAA_b-elim_lyase/Thr_aldolase"/>
</dbReference>
<dbReference type="Pfam" id="PF01212">
    <property type="entry name" value="Beta_elim_lyase"/>
    <property type="match status" value="1"/>
</dbReference>
<dbReference type="SUPFAM" id="SSF53383">
    <property type="entry name" value="PLP-dependent transferases"/>
    <property type="match status" value="1"/>
</dbReference>
<evidence type="ECO:0000256" key="2">
    <source>
        <dbReference type="ARBA" id="ARBA00006966"/>
    </source>
</evidence>
<keyword evidence="3" id="KW-0663">Pyridoxal phosphate</keyword>